<keyword evidence="3" id="KW-1185">Reference proteome</keyword>
<dbReference type="OrthoDB" id="7306802at2"/>
<organism evidence="2 3">
    <name type="scientific">Bradyrhizobium valentinum</name>
    <dbReference type="NCBI Taxonomy" id="1518501"/>
    <lineage>
        <taxon>Bacteria</taxon>
        <taxon>Pseudomonadati</taxon>
        <taxon>Pseudomonadota</taxon>
        <taxon>Alphaproteobacteria</taxon>
        <taxon>Hyphomicrobiales</taxon>
        <taxon>Nitrobacteraceae</taxon>
        <taxon>Bradyrhizobium</taxon>
    </lineage>
</organism>
<dbReference type="EMBL" id="LLXX01000026">
    <property type="protein sequence ID" value="KRR12667.1"/>
    <property type="molecule type" value="Genomic_DNA"/>
</dbReference>
<feature type="domain" description="YjiS-like" evidence="1">
    <location>
        <begin position="21"/>
        <end position="56"/>
    </location>
</feature>
<name>A0A0R3LYB0_9BRAD</name>
<dbReference type="AlphaFoldDB" id="A0A0R3LYB0"/>
<evidence type="ECO:0000259" key="1">
    <source>
        <dbReference type="Pfam" id="PF06568"/>
    </source>
</evidence>
<reference evidence="2 3" key="1">
    <citation type="submission" date="2014-03" db="EMBL/GenBank/DDBJ databases">
        <title>Bradyrhizobium valentinum sp. nov., isolated from effective nodules of Lupinus mariae-josephae, a lupine endemic of basic-lime soils in Eastern Spain.</title>
        <authorList>
            <person name="Duran D."/>
            <person name="Rey L."/>
            <person name="Navarro A."/>
            <person name="Busquets A."/>
            <person name="Imperial J."/>
            <person name="Ruiz-Argueso T."/>
        </authorList>
    </citation>
    <scope>NUCLEOTIDE SEQUENCE [LARGE SCALE GENOMIC DNA]</scope>
    <source>
        <strain evidence="2 3">LmjM3</strain>
    </source>
</reference>
<dbReference type="Proteomes" id="UP000051913">
    <property type="component" value="Unassembled WGS sequence"/>
</dbReference>
<gene>
    <name evidence="2" type="ORF">CP49_17660</name>
</gene>
<evidence type="ECO:0000313" key="2">
    <source>
        <dbReference type="EMBL" id="KRR12667.1"/>
    </source>
</evidence>
<accession>A0A0R3LYB0</accession>
<dbReference type="STRING" id="1518501.CQ10_02510"/>
<protein>
    <recommendedName>
        <fullName evidence="1">YjiS-like domain-containing protein</fullName>
    </recommendedName>
</protein>
<dbReference type="InterPro" id="IPR009506">
    <property type="entry name" value="YjiS-like"/>
</dbReference>
<dbReference type="RefSeq" id="WP_057849028.1">
    <property type="nucleotide sequence ID" value="NZ_LLXX01000026.1"/>
</dbReference>
<comment type="caution">
    <text evidence="2">The sequence shown here is derived from an EMBL/GenBank/DDBJ whole genome shotgun (WGS) entry which is preliminary data.</text>
</comment>
<sequence>MSTYTHESMINHHEPGLLTQLAETLHVWRQRYRSRRELASWSERELHDIGISWSDVAYEVDKPFWRA</sequence>
<proteinExistence type="predicted"/>
<dbReference type="Pfam" id="PF06568">
    <property type="entry name" value="YjiS-like"/>
    <property type="match status" value="1"/>
</dbReference>
<evidence type="ECO:0000313" key="3">
    <source>
        <dbReference type="Proteomes" id="UP000051913"/>
    </source>
</evidence>